<reference evidence="3" key="1">
    <citation type="journal article" date="2019" name="Int. J. Syst. Evol. Microbiol.">
        <title>The Global Catalogue of Microorganisms (GCM) 10K type strain sequencing project: providing services to taxonomists for standard genome sequencing and annotation.</title>
        <authorList>
            <consortium name="The Broad Institute Genomics Platform"/>
            <consortium name="The Broad Institute Genome Sequencing Center for Infectious Disease"/>
            <person name="Wu L."/>
            <person name="Ma J."/>
        </authorList>
    </citation>
    <scope>NUCLEOTIDE SEQUENCE [LARGE SCALE GENOMIC DNA]</scope>
    <source>
        <strain evidence="3">JCM 17111</strain>
    </source>
</reference>
<dbReference type="EMBL" id="BAABCY010000006">
    <property type="protein sequence ID" value="GAA3553333.1"/>
    <property type="molecule type" value="Genomic_DNA"/>
</dbReference>
<dbReference type="InterPro" id="IPR025356">
    <property type="entry name" value="DUF4260"/>
</dbReference>
<evidence type="ECO:0000313" key="2">
    <source>
        <dbReference type="EMBL" id="GAA3553333.1"/>
    </source>
</evidence>
<gene>
    <name evidence="2" type="ORF">GCM10022395_01140</name>
</gene>
<keyword evidence="1" id="KW-1133">Transmembrane helix</keyword>
<organism evidence="2 3">
    <name type="scientific">Snuella lapsa</name>
    <dbReference type="NCBI Taxonomy" id="870481"/>
    <lineage>
        <taxon>Bacteria</taxon>
        <taxon>Pseudomonadati</taxon>
        <taxon>Bacteroidota</taxon>
        <taxon>Flavobacteriia</taxon>
        <taxon>Flavobacteriales</taxon>
        <taxon>Flavobacteriaceae</taxon>
        <taxon>Snuella</taxon>
    </lineage>
</organism>
<keyword evidence="3" id="KW-1185">Reference proteome</keyword>
<feature type="transmembrane region" description="Helical" evidence="1">
    <location>
        <begin position="12"/>
        <end position="35"/>
    </location>
</feature>
<dbReference type="Proteomes" id="UP001500954">
    <property type="component" value="Unassembled WGS sequence"/>
</dbReference>
<dbReference type="RefSeq" id="WP_345003752.1">
    <property type="nucleotide sequence ID" value="NZ_BAABCY010000006.1"/>
</dbReference>
<comment type="caution">
    <text evidence="2">The sequence shown here is derived from an EMBL/GenBank/DDBJ whole genome shotgun (WGS) entry which is preliminary data.</text>
</comment>
<accession>A0ABP6WLL8</accession>
<dbReference type="Pfam" id="PF14079">
    <property type="entry name" value="DUF4260"/>
    <property type="match status" value="1"/>
</dbReference>
<keyword evidence="1" id="KW-0812">Transmembrane</keyword>
<feature type="transmembrane region" description="Helical" evidence="1">
    <location>
        <begin position="65"/>
        <end position="92"/>
    </location>
</feature>
<keyword evidence="1" id="KW-0472">Membrane</keyword>
<protein>
    <submittedName>
        <fullName evidence="2">DUF4260 domain-containing protein</fullName>
    </submittedName>
</protein>
<evidence type="ECO:0000313" key="3">
    <source>
        <dbReference type="Proteomes" id="UP001500954"/>
    </source>
</evidence>
<evidence type="ECO:0000256" key="1">
    <source>
        <dbReference type="SAM" id="Phobius"/>
    </source>
</evidence>
<feature type="transmembrane region" description="Helical" evidence="1">
    <location>
        <begin position="41"/>
        <end position="58"/>
    </location>
</feature>
<sequence>MSLVLKMEELLLFVLGVYFFNILDFSWWWFLVLLLTPDIGMLGYLVSAKVGAITYNVLHHKGLAVLLYLGGIYLGSQIIQLIGVILFSHAALDRVFGYGLKYLDNFKHTHLGNLEK</sequence>
<name>A0ABP6WLL8_9FLAO</name>
<proteinExistence type="predicted"/>